<evidence type="ECO:0000313" key="1">
    <source>
        <dbReference type="EMBL" id="EKC54608.1"/>
    </source>
</evidence>
<dbReference type="PANTHER" id="PTHR38440">
    <property type="entry name" value="UPF0398 PROTEIN YPSA"/>
    <property type="match status" value="1"/>
</dbReference>
<dbReference type="InterPro" id="IPR010697">
    <property type="entry name" value="YspA"/>
</dbReference>
<dbReference type="EMBL" id="AJWZ01008259">
    <property type="protein sequence ID" value="EKC54608.1"/>
    <property type="molecule type" value="Genomic_DNA"/>
</dbReference>
<organism evidence="1">
    <name type="scientific">human gut metagenome</name>
    <dbReference type="NCBI Taxonomy" id="408170"/>
    <lineage>
        <taxon>unclassified sequences</taxon>
        <taxon>metagenomes</taxon>
        <taxon>organismal metagenomes</taxon>
    </lineage>
</organism>
<proteinExistence type="predicted"/>
<gene>
    <name evidence="1" type="ORF">OBE_11996</name>
</gene>
<protein>
    <submittedName>
        <fullName evidence="1">Uncharacterized protein</fullName>
    </submittedName>
</protein>
<comment type="caution">
    <text evidence="1">The sequence shown here is derived from an EMBL/GenBank/DDBJ whole genome shotgun (WGS) entry which is preliminary data.</text>
</comment>
<dbReference type="Gene3D" id="3.40.50.450">
    <property type="match status" value="1"/>
</dbReference>
<reference evidence="1" key="1">
    <citation type="journal article" date="2013" name="Environ. Microbiol.">
        <title>Microbiota from the distal guts of lean and obese adolescents exhibit partial functional redundancy besides clear differences in community structure.</title>
        <authorList>
            <person name="Ferrer M."/>
            <person name="Ruiz A."/>
            <person name="Lanza F."/>
            <person name="Haange S.B."/>
            <person name="Oberbach A."/>
            <person name="Till H."/>
            <person name="Bargiela R."/>
            <person name="Campoy C."/>
            <person name="Segura M.T."/>
            <person name="Richter M."/>
            <person name="von Bergen M."/>
            <person name="Seifert J."/>
            <person name="Suarez A."/>
        </authorList>
    </citation>
    <scope>NUCLEOTIDE SEQUENCE</scope>
</reference>
<dbReference type="AlphaFoldDB" id="K1SB42"/>
<dbReference type="SUPFAM" id="SSF102405">
    <property type="entry name" value="MCP/YpsA-like"/>
    <property type="match status" value="1"/>
</dbReference>
<dbReference type="Pfam" id="PF06908">
    <property type="entry name" value="YpsA"/>
    <property type="match status" value="1"/>
</dbReference>
<dbReference type="PANTHER" id="PTHR38440:SF1">
    <property type="entry name" value="UPF0398 PROTEIN SPR0331"/>
    <property type="match status" value="1"/>
</dbReference>
<sequence length="111" mass="12615">MRVQHPDVRLVAVVPFRGQERRFRSADRTRWERIVAGADAVEFLAEGYHPGCYAVRNRHLVARASLVVAWYDGSPGGTQYTVREALRGGRELINLHPDVQLSVRPVDPHLF</sequence>
<name>K1SB42_9ZZZZ</name>
<accession>K1SB42</accession>